<dbReference type="RefSeq" id="WP_044903695.1">
    <property type="nucleotide sequence ID" value="NZ_JQIF01000009.1"/>
</dbReference>
<dbReference type="AlphaFoldDB" id="A0A099IAY8"/>
<dbReference type="Proteomes" id="UP000030008">
    <property type="component" value="Unassembled WGS sequence"/>
</dbReference>
<dbReference type="Gene3D" id="3.90.1720.10">
    <property type="entry name" value="endopeptidase domain like (from Nostoc punctiforme)"/>
    <property type="match status" value="1"/>
</dbReference>
<evidence type="ECO:0000259" key="1">
    <source>
        <dbReference type="Pfam" id="PF05257"/>
    </source>
</evidence>
<proteinExistence type="predicted"/>
<name>A0A099IAY8_CLOIN</name>
<evidence type="ECO:0000313" key="2">
    <source>
        <dbReference type="EMBL" id="KGJ54731.1"/>
    </source>
</evidence>
<accession>A0A099IAY8</accession>
<dbReference type="SUPFAM" id="SSF54001">
    <property type="entry name" value="Cysteine proteinases"/>
    <property type="match status" value="1"/>
</dbReference>
<protein>
    <recommendedName>
        <fullName evidence="1">Peptidase C51 domain-containing protein</fullName>
    </recommendedName>
</protein>
<reference evidence="2 3" key="1">
    <citation type="submission" date="2014-08" db="EMBL/GenBank/DDBJ databases">
        <title>Clostridium innocuum, an unnegligible vancomycin-resistant pathogen causing extra-intestinal infections.</title>
        <authorList>
            <person name="Feng Y."/>
            <person name="Chiu C.-H."/>
        </authorList>
    </citation>
    <scope>NUCLEOTIDE SEQUENCE [LARGE SCALE GENOMIC DNA]</scope>
    <source>
        <strain evidence="2 3">AN88</strain>
    </source>
</reference>
<feature type="domain" description="Peptidase C51" evidence="1">
    <location>
        <begin position="27"/>
        <end position="109"/>
    </location>
</feature>
<dbReference type="EMBL" id="JQIF01000009">
    <property type="protein sequence ID" value="KGJ54731.1"/>
    <property type="molecule type" value="Genomic_DNA"/>
</dbReference>
<comment type="caution">
    <text evidence="2">The sequence shown here is derived from an EMBL/GenBank/DDBJ whole genome shotgun (WGS) entry which is preliminary data.</text>
</comment>
<dbReference type="InterPro" id="IPR007921">
    <property type="entry name" value="CHAP_dom"/>
</dbReference>
<gene>
    <name evidence="2" type="ORF">CIAN88_01950</name>
</gene>
<evidence type="ECO:0000313" key="3">
    <source>
        <dbReference type="Proteomes" id="UP000030008"/>
    </source>
</evidence>
<dbReference type="Pfam" id="PF05257">
    <property type="entry name" value="CHAP"/>
    <property type="match status" value="1"/>
</dbReference>
<sequence>MTFKKRTSLSDLADSSWMHWAVQRTGVSMPNCFTYATARISEILNRKEYLDDPRVRGAQELWDHYAQGFRRASYAEPGALMIWKSGQYGHVAVCEDLLDIHTIAWSQSNYGGAMFEYVKGNPNGYQGMHFLGYLLHDELFALSNEKPEASQTQIQPGKRVKVKTSAKYYSSGERIPDWVKKQTYTVQQVNGKKVLLKEILSWVSSSDLQPSSSSVLHRQVGSRVRIKKDAKRYASGEEIPAWVKNLTYTIQQIKDSRALLKEIQSWVFLKDIE</sequence>
<organism evidence="2 3">
    <name type="scientific">Clostridium innocuum</name>
    <dbReference type="NCBI Taxonomy" id="1522"/>
    <lineage>
        <taxon>Bacteria</taxon>
        <taxon>Bacillati</taxon>
        <taxon>Bacillota</taxon>
        <taxon>Clostridia</taxon>
        <taxon>Eubacteriales</taxon>
        <taxon>Clostridiaceae</taxon>
        <taxon>Clostridium</taxon>
    </lineage>
</organism>
<dbReference type="InterPro" id="IPR038765">
    <property type="entry name" value="Papain-like_cys_pep_sf"/>
</dbReference>